<evidence type="ECO:0000313" key="2">
    <source>
        <dbReference type="EMBL" id="CED91405.1"/>
    </source>
</evidence>
<name>A0A1L7RBX1_9ACTO</name>
<accession>A0A1L7RBX1</accession>
<protein>
    <submittedName>
        <fullName evidence="2">Uncharacterized protein</fullName>
    </submittedName>
</protein>
<organism evidence="2">
    <name type="scientific">Actinomyces succiniciruminis</name>
    <dbReference type="NCBI Taxonomy" id="1522002"/>
    <lineage>
        <taxon>Bacteria</taxon>
        <taxon>Bacillati</taxon>
        <taxon>Actinomycetota</taxon>
        <taxon>Actinomycetes</taxon>
        <taxon>Actinomycetales</taxon>
        <taxon>Actinomycetaceae</taxon>
        <taxon>Actinomyces</taxon>
    </lineage>
</organism>
<proteinExistence type="predicted"/>
<evidence type="ECO:0000256" key="1">
    <source>
        <dbReference type="SAM" id="MobiDB-lite"/>
    </source>
</evidence>
<dbReference type="AlphaFoldDB" id="A0A1L7RBX1"/>
<feature type="compositionally biased region" description="Polar residues" evidence="1">
    <location>
        <begin position="111"/>
        <end position="122"/>
    </location>
</feature>
<dbReference type="EMBL" id="LK995505">
    <property type="protein sequence ID" value="CED91405.1"/>
    <property type="molecule type" value="Genomic_DNA"/>
</dbReference>
<feature type="region of interest" description="Disordered" evidence="1">
    <location>
        <begin position="103"/>
        <end position="128"/>
    </location>
</feature>
<sequence>MSETGRWSWPVWARRLVGLTPTESLIVGELARLADWRGVAVTSTAHLQASSGRSRRAVFGALAGLERAGVLARERRRWDGHQAATWYRLQVVSQAVSPELTDPVADETEAAGSTTVSASESLGQGDVIDRQDNRRLRETIIAAVNERWRGPASDLLGATLEATASVQFAASIRRKVRFGGLSREEARVDVLSTAWELLREHALAIAGADVPWAKLTAIVSTATLSDGGQLPDGVSVGAADPADLDMVAADAALGQAVPVGAPNARADTQQVGYDDFGPALLGLVESLLDAGMDETTAWAGTLRIAELSTRSPSRRHTLAGEDPRLAELDVTPEAARAWMTMLVGSRRGAAASVVMLDADERAARARAVVQALGRQAA</sequence>
<reference evidence="2" key="1">
    <citation type="submission" date="2014-07" db="EMBL/GenBank/DDBJ databases">
        <authorList>
            <person name="Zhang J.E."/>
            <person name="Yang H."/>
            <person name="Guo J."/>
            <person name="Deng Z."/>
            <person name="Luo H."/>
            <person name="Luo M."/>
            <person name="Zhao B."/>
        </authorList>
    </citation>
    <scope>NUCLEOTIDE SEQUENCE</scope>
    <source>
        <strain evidence="2">AM4</strain>
    </source>
</reference>
<dbReference type="RefSeq" id="WP_210580245.1">
    <property type="nucleotide sequence ID" value="NZ_LK995505.1"/>
</dbReference>
<gene>
    <name evidence="2" type="ORF">AAM4_1573</name>
</gene>